<reference evidence="1 2" key="1">
    <citation type="submission" date="2021-06" db="EMBL/GenBank/DDBJ databases">
        <authorList>
            <person name="Kallberg Y."/>
            <person name="Tangrot J."/>
            <person name="Rosling A."/>
        </authorList>
    </citation>
    <scope>NUCLEOTIDE SEQUENCE [LARGE SCALE GENOMIC DNA]</scope>
    <source>
        <strain evidence="1 2">120-4 pot B 10/14</strain>
    </source>
</reference>
<proteinExistence type="predicted"/>
<evidence type="ECO:0000313" key="1">
    <source>
        <dbReference type="EMBL" id="CAG8555647.1"/>
    </source>
</evidence>
<keyword evidence="2" id="KW-1185">Reference proteome</keyword>
<accession>A0ABN7UC72</accession>
<comment type="caution">
    <text evidence="1">The sequence shown here is derived from an EMBL/GenBank/DDBJ whole genome shotgun (WGS) entry which is preliminary data.</text>
</comment>
<dbReference type="Proteomes" id="UP000789901">
    <property type="component" value="Unassembled WGS sequence"/>
</dbReference>
<organism evidence="1 2">
    <name type="scientific">Gigaspora margarita</name>
    <dbReference type="NCBI Taxonomy" id="4874"/>
    <lineage>
        <taxon>Eukaryota</taxon>
        <taxon>Fungi</taxon>
        <taxon>Fungi incertae sedis</taxon>
        <taxon>Mucoromycota</taxon>
        <taxon>Glomeromycotina</taxon>
        <taxon>Glomeromycetes</taxon>
        <taxon>Diversisporales</taxon>
        <taxon>Gigasporaceae</taxon>
        <taxon>Gigaspora</taxon>
    </lineage>
</organism>
<dbReference type="EMBL" id="CAJVQB010001918">
    <property type="protein sequence ID" value="CAG8555647.1"/>
    <property type="molecule type" value="Genomic_DNA"/>
</dbReference>
<evidence type="ECO:0000313" key="2">
    <source>
        <dbReference type="Proteomes" id="UP000789901"/>
    </source>
</evidence>
<sequence length="53" mass="6060">MVVYGLEGELPLYFLEVYGPVLYPMQIVPIYKGVGVLVWPLAGYQWLAEEIGW</sequence>
<gene>
    <name evidence="1" type="ORF">GMARGA_LOCUS4771</name>
</gene>
<protein>
    <submittedName>
        <fullName evidence="1">40866_t:CDS:1</fullName>
    </submittedName>
</protein>
<name>A0ABN7UC72_GIGMA</name>